<evidence type="ECO:0000256" key="3">
    <source>
        <dbReference type="ARBA" id="ARBA00022448"/>
    </source>
</evidence>
<dbReference type="InterPro" id="IPR000425">
    <property type="entry name" value="MIP"/>
</dbReference>
<comment type="similarity">
    <text evidence="2 7">Belongs to the MIP/aquaporin (TC 1.A.8) family.</text>
</comment>
<comment type="subcellular location">
    <subcellularLocation>
        <location evidence="1">Membrane</location>
        <topology evidence="1">Multi-pass membrane protein</topology>
    </subcellularLocation>
</comment>
<protein>
    <recommendedName>
        <fullName evidence="11">Aquaporin</fullName>
    </recommendedName>
</protein>
<keyword evidence="4 7" id="KW-0812">Transmembrane</keyword>
<evidence type="ECO:0000313" key="10">
    <source>
        <dbReference type="Proteomes" id="UP000320333"/>
    </source>
</evidence>
<gene>
    <name evidence="9" type="ORF">CcCBS67573_g03036</name>
</gene>
<evidence type="ECO:0000256" key="2">
    <source>
        <dbReference type="ARBA" id="ARBA00006175"/>
    </source>
</evidence>
<dbReference type="OrthoDB" id="3222at2759"/>
<dbReference type="STRING" id="246404.A0A507FHF5"/>
<comment type="caution">
    <text evidence="9">The sequence shown here is derived from an EMBL/GenBank/DDBJ whole genome shotgun (WGS) entry which is preliminary data.</text>
</comment>
<evidence type="ECO:0000256" key="4">
    <source>
        <dbReference type="ARBA" id="ARBA00022692"/>
    </source>
</evidence>
<dbReference type="SUPFAM" id="SSF81338">
    <property type="entry name" value="Aquaporin-like"/>
    <property type="match status" value="1"/>
</dbReference>
<dbReference type="InterPro" id="IPR023271">
    <property type="entry name" value="Aquaporin-like"/>
</dbReference>
<name>A0A507FHF5_9FUNG</name>
<proteinExistence type="inferred from homology"/>
<dbReference type="GO" id="GO:0005886">
    <property type="term" value="C:plasma membrane"/>
    <property type="evidence" value="ECO:0007669"/>
    <property type="project" value="TreeGrafter"/>
</dbReference>
<feature type="transmembrane region" description="Helical" evidence="8">
    <location>
        <begin position="20"/>
        <end position="41"/>
    </location>
</feature>
<dbReference type="InterPro" id="IPR034294">
    <property type="entry name" value="Aquaporin_transptr"/>
</dbReference>
<keyword evidence="6 8" id="KW-0472">Membrane</keyword>
<evidence type="ECO:0000256" key="1">
    <source>
        <dbReference type="ARBA" id="ARBA00004141"/>
    </source>
</evidence>
<reference evidence="9 10" key="1">
    <citation type="journal article" date="2019" name="Sci. Rep.">
        <title>Comparative genomics of chytrid fungi reveal insights into the obligate biotrophic and pathogenic lifestyle of Synchytrium endobioticum.</title>
        <authorList>
            <person name="van de Vossenberg B.T.L.H."/>
            <person name="Warris S."/>
            <person name="Nguyen H.D.T."/>
            <person name="van Gent-Pelzer M.P.E."/>
            <person name="Joly D.L."/>
            <person name="van de Geest H.C."/>
            <person name="Bonants P.J.M."/>
            <person name="Smith D.S."/>
            <person name="Levesque C.A."/>
            <person name="van der Lee T.A.J."/>
        </authorList>
    </citation>
    <scope>NUCLEOTIDE SEQUENCE [LARGE SCALE GENOMIC DNA]</scope>
    <source>
        <strain evidence="9 10">CBS 675.73</strain>
    </source>
</reference>
<dbReference type="PANTHER" id="PTHR19139:SF199">
    <property type="entry name" value="MIP17260P"/>
    <property type="match status" value="1"/>
</dbReference>
<keyword evidence="10" id="KW-1185">Reference proteome</keyword>
<evidence type="ECO:0000256" key="8">
    <source>
        <dbReference type="SAM" id="Phobius"/>
    </source>
</evidence>
<feature type="transmembrane region" description="Helical" evidence="8">
    <location>
        <begin position="150"/>
        <end position="170"/>
    </location>
</feature>
<evidence type="ECO:0000313" key="9">
    <source>
        <dbReference type="EMBL" id="TPX75723.1"/>
    </source>
</evidence>
<feature type="transmembrane region" description="Helical" evidence="8">
    <location>
        <begin position="61"/>
        <end position="81"/>
    </location>
</feature>
<feature type="transmembrane region" description="Helical" evidence="8">
    <location>
        <begin position="177"/>
        <end position="197"/>
    </location>
</feature>
<dbReference type="PANTHER" id="PTHR19139">
    <property type="entry name" value="AQUAPORIN TRANSPORTER"/>
    <property type="match status" value="1"/>
</dbReference>
<keyword evidence="3 7" id="KW-0813">Transport</keyword>
<keyword evidence="5 8" id="KW-1133">Transmembrane helix</keyword>
<evidence type="ECO:0000256" key="6">
    <source>
        <dbReference type="ARBA" id="ARBA00023136"/>
    </source>
</evidence>
<dbReference type="PRINTS" id="PR00783">
    <property type="entry name" value="MINTRINSICP"/>
</dbReference>
<sequence>MSRVSTTKTSSASFQHSFAAKVVIQSLAEFLGIFVFLFLSLGGVQSALATNSADQLALNPSLAFLQISLCFGFGLAVAVFLTYRISGGALNPAVNFGLLVAGIMDPITFVAYTIAQVAGATAACAVVDITFPGDFKGANQVFAGVAIEQAFLLESILTAGLVLTVLFLAVEKSKITFFAPMLIGIYVFIAHLLSIPYTNTSINPARSFGASYVSGNWDNWDIFWSAPMAGAATAALIYKFFKVLSYESLNADQDSDVAVVVVKTKTSGDKVKAN</sequence>
<evidence type="ECO:0000256" key="5">
    <source>
        <dbReference type="ARBA" id="ARBA00022989"/>
    </source>
</evidence>
<organism evidence="9 10">
    <name type="scientific">Chytriomyces confervae</name>
    <dbReference type="NCBI Taxonomy" id="246404"/>
    <lineage>
        <taxon>Eukaryota</taxon>
        <taxon>Fungi</taxon>
        <taxon>Fungi incertae sedis</taxon>
        <taxon>Chytridiomycota</taxon>
        <taxon>Chytridiomycota incertae sedis</taxon>
        <taxon>Chytridiomycetes</taxon>
        <taxon>Chytridiales</taxon>
        <taxon>Chytriomycetaceae</taxon>
        <taxon>Chytriomyces</taxon>
    </lineage>
</organism>
<evidence type="ECO:0008006" key="11">
    <source>
        <dbReference type="Google" id="ProtNLM"/>
    </source>
</evidence>
<dbReference type="GO" id="GO:0015250">
    <property type="term" value="F:water channel activity"/>
    <property type="evidence" value="ECO:0007669"/>
    <property type="project" value="TreeGrafter"/>
</dbReference>
<evidence type="ECO:0000256" key="7">
    <source>
        <dbReference type="RuleBase" id="RU000477"/>
    </source>
</evidence>
<dbReference type="Pfam" id="PF00230">
    <property type="entry name" value="MIP"/>
    <property type="match status" value="1"/>
</dbReference>
<feature type="transmembrane region" description="Helical" evidence="8">
    <location>
        <begin position="93"/>
        <end position="115"/>
    </location>
</feature>
<dbReference type="EMBL" id="QEAP01000071">
    <property type="protein sequence ID" value="TPX75723.1"/>
    <property type="molecule type" value="Genomic_DNA"/>
</dbReference>
<feature type="transmembrane region" description="Helical" evidence="8">
    <location>
        <begin position="222"/>
        <end position="241"/>
    </location>
</feature>
<dbReference type="Proteomes" id="UP000320333">
    <property type="component" value="Unassembled WGS sequence"/>
</dbReference>
<accession>A0A507FHF5</accession>
<dbReference type="Gene3D" id="1.20.1080.10">
    <property type="entry name" value="Glycerol uptake facilitator protein"/>
    <property type="match status" value="1"/>
</dbReference>
<dbReference type="AlphaFoldDB" id="A0A507FHF5"/>